<dbReference type="Pfam" id="PF02714">
    <property type="entry name" value="RSN1_7TM"/>
    <property type="match status" value="1"/>
</dbReference>
<evidence type="ECO:0000313" key="15">
    <source>
        <dbReference type="EMBL" id="EXB37531.1"/>
    </source>
</evidence>
<evidence type="ECO:0000256" key="6">
    <source>
        <dbReference type="ARBA" id="ARBA00022989"/>
    </source>
</evidence>
<protein>
    <submittedName>
        <fullName evidence="15">Uncharacterized membrane protein</fullName>
    </submittedName>
</protein>
<evidence type="ECO:0000256" key="7">
    <source>
        <dbReference type="ARBA" id="ARBA00023065"/>
    </source>
</evidence>
<feature type="domain" description="CSC1/OSCA1-like N-terminal transmembrane" evidence="13">
    <location>
        <begin position="6"/>
        <end position="165"/>
    </location>
</feature>
<feature type="transmembrane region" description="Helical" evidence="11">
    <location>
        <begin position="568"/>
        <end position="585"/>
    </location>
</feature>
<evidence type="ECO:0000256" key="11">
    <source>
        <dbReference type="SAM" id="Phobius"/>
    </source>
</evidence>
<feature type="transmembrane region" description="Helical" evidence="11">
    <location>
        <begin position="419"/>
        <end position="438"/>
    </location>
</feature>
<dbReference type="InterPro" id="IPR045122">
    <property type="entry name" value="Csc1-like"/>
</dbReference>
<name>W9QQ23_9ROSA</name>
<dbReference type="Pfam" id="PF14703">
    <property type="entry name" value="PHM7_cyt"/>
    <property type="match status" value="1"/>
</dbReference>
<feature type="transmembrane region" description="Helical" evidence="11">
    <location>
        <begin position="359"/>
        <end position="379"/>
    </location>
</feature>
<dbReference type="GO" id="GO:0005227">
    <property type="term" value="F:calcium-activated cation channel activity"/>
    <property type="evidence" value="ECO:0007669"/>
    <property type="project" value="InterPro"/>
</dbReference>
<dbReference type="GO" id="GO:0005886">
    <property type="term" value="C:plasma membrane"/>
    <property type="evidence" value="ECO:0007669"/>
    <property type="project" value="TreeGrafter"/>
</dbReference>
<gene>
    <name evidence="15" type="ORF">L484_004062</name>
</gene>
<keyword evidence="16" id="KW-1185">Reference proteome</keyword>
<keyword evidence="10" id="KW-0175">Coiled coil</keyword>
<feature type="transmembrane region" description="Helical" evidence="11">
    <location>
        <begin position="144"/>
        <end position="163"/>
    </location>
</feature>
<evidence type="ECO:0000256" key="10">
    <source>
        <dbReference type="SAM" id="Coils"/>
    </source>
</evidence>
<evidence type="ECO:0000256" key="2">
    <source>
        <dbReference type="ARBA" id="ARBA00007779"/>
    </source>
</evidence>
<keyword evidence="3" id="KW-0813">Transport</keyword>
<dbReference type="KEGG" id="mnt:21387570"/>
<evidence type="ECO:0000256" key="5">
    <source>
        <dbReference type="ARBA" id="ARBA00022837"/>
    </source>
</evidence>
<evidence type="ECO:0000256" key="8">
    <source>
        <dbReference type="ARBA" id="ARBA00023136"/>
    </source>
</evidence>
<feature type="transmembrane region" description="Helical" evidence="11">
    <location>
        <begin position="95"/>
        <end position="116"/>
    </location>
</feature>
<dbReference type="PANTHER" id="PTHR13018:SF141">
    <property type="entry name" value="OS01G0950900 PROTEIN"/>
    <property type="match status" value="1"/>
</dbReference>
<proteinExistence type="inferred from homology"/>
<feature type="domain" description="CSC1/OSCA1-like cytosolic" evidence="14">
    <location>
        <begin position="186"/>
        <end position="346"/>
    </location>
</feature>
<keyword evidence="4 11" id="KW-0812">Transmembrane</keyword>
<dbReference type="PANTHER" id="PTHR13018">
    <property type="entry name" value="PROBABLE MEMBRANE PROTEIN DUF221-RELATED"/>
    <property type="match status" value="1"/>
</dbReference>
<dbReference type="eggNOG" id="KOG1134">
    <property type="taxonomic scope" value="Eukaryota"/>
</dbReference>
<feature type="transmembrane region" description="Helical" evidence="11">
    <location>
        <begin position="606"/>
        <end position="627"/>
    </location>
</feature>
<feature type="transmembrane region" description="Helical" evidence="11">
    <location>
        <begin position="633"/>
        <end position="651"/>
    </location>
</feature>
<keyword evidence="5" id="KW-0106">Calcium</keyword>
<feature type="coiled-coil region" evidence="10">
    <location>
        <begin position="231"/>
        <end position="302"/>
    </location>
</feature>
<feature type="domain" description="CSC1/OSCA1-like 7TM region" evidence="12">
    <location>
        <begin position="359"/>
        <end position="625"/>
    </location>
</feature>
<evidence type="ECO:0000313" key="16">
    <source>
        <dbReference type="Proteomes" id="UP000030645"/>
    </source>
</evidence>
<reference evidence="16" key="1">
    <citation type="submission" date="2013-01" db="EMBL/GenBank/DDBJ databases">
        <title>Draft Genome Sequence of a Mulberry Tree, Morus notabilis C.K. Schneid.</title>
        <authorList>
            <person name="He N."/>
            <person name="Zhao S."/>
        </authorList>
    </citation>
    <scope>NUCLEOTIDE SEQUENCE</scope>
</reference>
<keyword evidence="7" id="KW-0406">Ion transport</keyword>
<feature type="transmembrane region" description="Helical" evidence="11">
    <location>
        <begin position="6"/>
        <end position="27"/>
    </location>
</feature>
<sequence>MNPESLIASVAINFGLAMVVLSLFSILKKQPSNAPIYYARRLSLNHQIHFDRRFFSLRRYCPSLSWISRSFRVPETEILHASGLDALVVIRLFKFGIKFSVVCTVVGLAVLIPVNYNGQDELSITYHSMDAFTISNISRGSDRLWIHFGCLWFLSFYALYLLYKEYNEILIKRIQQLQQIRDRPDQFTVLVREIPFCTEHKARACSADHFFSKYYPHDYHSYQILYNGKDVEELMNQAKSIARKINNLKERSEVKQTNRSGTFLLDKSDREEAKLALQEEKLEELRLKINQLQSESTLKQKELPVAFVTFKSRLAATLVAQSQQHSHPLSWITSMAPEPRDVSWRNLVIPYRILPLCRLGVFLTATLLTIFFAIPVTAVQGIAKFEKLKKWFPPAMAIQLIPGLSSVITGYLPSAILKGFIYIIPFAMLGMAKLGGSISKSKEEIKTCNMVFYFLVGNVFFLSLLSGSLLDQIGESFSHPKDFPARLASAVSAQADFFMTYILTDGLSGFSLEILQPGLLSWDCIKSCFYCGRKEKNPYLYSLPYCRVIPMASLSILIGMVYAVVSPLLLPFLIGYFCLGYLVFINQIEDVYDIIYETCGEYWPHIHSYILMAVVLMQITMIGLFGLKSKPAASISTIPLLLLTLMFNEYCKIRFLPSFRNFSVQSAMKNDELDMKSNRLEANYENASNAYSPPCLQPLNFVASGSSSTRLFGSSS</sequence>
<evidence type="ECO:0000256" key="4">
    <source>
        <dbReference type="ARBA" id="ARBA00022692"/>
    </source>
</evidence>
<dbReference type="EMBL" id="KE343641">
    <property type="protein sequence ID" value="EXB37531.1"/>
    <property type="molecule type" value="Genomic_DNA"/>
</dbReference>
<accession>W9QQ23</accession>
<organism evidence="15 16">
    <name type="scientific">Morus notabilis</name>
    <dbReference type="NCBI Taxonomy" id="981085"/>
    <lineage>
        <taxon>Eukaryota</taxon>
        <taxon>Viridiplantae</taxon>
        <taxon>Streptophyta</taxon>
        <taxon>Embryophyta</taxon>
        <taxon>Tracheophyta</taxon>
        <taxon>Spermatophyta</taxon>
        <taxon>Magnoliopsida</taxon>
        <taxon>eudicotyledons</taxon>
        <taxon>Gunneridae</taxon>
        <taxon>Pentapetalae</taxon>
        <taxon>rosids</taxon>
        <taxon>fabids</taxon>
        <taxon>Rosales</taxon>
        <taxon>Moraceae</taxon>
        <taxon>Moreae</taxon>
        <taxon>Morus</taxon>
    </lineage>
</organism>
<keyword evidence="6 11" id="KW-1133">Transmembrane helix</keyword>
<evidence type="ECO:0000259" key="14">
    <source>
        <dbReference type="Pfam" id="PF14703"/>
    </source>
</evidence>
<dbReference type="InterPro" id="IPR003864">
    <property type="entry name" value="CSC1/OSCA1-like_7TM"/>
</dbReference>
<dbReference type="InterPro" id="IPR027815">
    <property type="entry name" value="CSC1/OSCA1-like_cyt"/>
</dbReference>
<dbReference type="Pfam" id="PF13967">
    <property type="entry name" value="RSN1_TM"/>
    <property type="match status" value="1"/>
</dbReference>
<keyword evidence="8 11" id="KW-0472">Membrane</keyword>
<dbReference type="AlphaFoldDB" id="W9QQ23"/>
<evidence type="ECO:0000259" key="13">
    <source>
        <dbReference type="Pfam" id="PF13967"/>
    </source>
</evidence>
<dbReference type="InterPro" id="IPR032880">
    <property type="entry name" value="CSC1/OSCA1-like_N"/>
</dbReference>
<comment type="similarity">
    <text evidence="2">Belongs to the CSC1 (TC 1.A.17) family.</text>
</comment>
<evidence type="ECO:0000259" key="12">
    <source>
        <dbReference type="Pfam" id="PF02714"/>
    </source>
</evidence>
<comment type="subcellular location">
    <subcellularLocation>
        <location evidence="1">Membrane</location>
        <topology evidence="1">Multi-pass membrane protein</topology>
    </subcellularLocation>
</comment>
<dbReference type="Proteomes" id="UP000030645">
    <property type="component" value="Unassembled WGS sequence"/>
</dbReference>
<evidence type="ECO:0000256" key="1">
    <source>
        <dbReference type="ARBA" id="ARBA00004141"/>
    </source>
</evidence>
<evidence type="ECO:0000256" key="9">
    <source>
        <dbReference type="ARBA" id="ARBA00023303"/>
    </source>
</evidence>
<keyword evidence="9" id="KW-0407">Ion channel</keyword>
<feature type="transmembrane region" description="Helical" evidence="11">
    <location>
        <begin position="450"/>
        <end position="470"/>
    </location>
</feature>
<evidence type="ECO:0000256" key="3">
    <source>
        <dbReference type="ARBA" id="ARBA00022448"/>
    </source>
</evidence>
<dbReference type="OrthoDB" id="1689567at2759"/>